<feature type="region of interest" description="Disordered" evidence="1">
    <location>
        <begin position="1"/>
        <end position="33"/>
    </location>
</feature>
<organism evidence="3 4">
    <name type="scientific">Mytilus coruscus</name>
    <name type="common">Sea mussel</name>
    <dbReference type="NCBI Taxonomy" id="42192"/>
    <lineage>
        <taxon>Eukaryota</taxon>
        <taxon>Metazoa</taxon>
        <taxon>Spiralia</taxon>
        <taxon>Lophotrochozoa</taxon>
        <taxon>Mollusca</taxon>
        <taxon>Bivalvia</taxon>
        <taxon>Autobranchia</taxon>
        <taxon>Pteriomorphia</taxon>
        <taxon>Mytilida</taxon>
        <taxon>Mytiloidea</taxon>
        <taxon>Mytilidae</taxon>
        <taxon>Mytilinae</taxon>
        <taxon>Mytilus</taxon>
    </lineage>
</organism>
<dbReference type="Proteomes" id="UP000507470">
    <property type="component" value="Unassembled WGS sequence"/>
</dbReference>
<keyword evidence="2" id="KW-0472">Membrane</keyword>
<evidence type="ECO:0000313" key="4">
    <source>
        <dbReference type="Proteomes" id="UP000507470"/>
    </source>
</evidence>
<feature type="compositionally biased region" description="Polar residues" evidence="1">
    <location>
        <begin position="17"/>
        <end position="33"/>
    </location>
</feature>
<keyword evidence="2" id="KW-0812">Transmembrane</keyword>
<keyword evidence="2" id="KW-1133">Transmembrane helix</keyword>
<name>A0A6J8C8H1_MYTCO</name>
<dbReference type="EMBL" id="CACVKT020005041">
    <property type="protein sequence ID" value="CAC5392673.1"/>
    <property type="molecule type" value="Genomic_DNA"/>
</dbReference>
<dbReference type="OrthoDB" id="6156570at2759"/>
<proteinExistence type="predicted"/>
<dbReference type="AlphaFoldDB" id="A0A6J8C8H1"/>
<evidence type="ECO:0000256" key="2">
    <source>
        <dbReference type="SAM" id="Phobius"/>
    </source>
</evidence>
<sequence>MTDSEAEETQLRDETSDASSLSGPMENTEQTSIGKIQNRFADLKRFKEDSPVCFGTVVALIMLLIISVCLNFHFSFKEKQSCIYDESCQNKTSPQMLKMQDDNNCSRKPTNDGSRNIGMVLKLELWEDGLTVVLRLPTNFILHKTSYDDEREIVLCRMERNHYYISCNKPYKDNCTIIHRREENTTIQEAVDRIVTYEISTKCIDQIAGLEWIQPQKYRSTKPKI</sequence>
<evidence type="ECO:0000313" key="3">
    <source>
        <dbReference type="EMBL" id="CAC5392673.1"/>
    </source>
</evidence>
<feature type="transmembrane region" description="Helical" evidence="2">
    <location>
        <begin position="52"/>
        <end position="74"/>
    </location>
</feature>
<keyword evidence="4" id="KW-1185">Reference proteome</keyword>
<accession>A0A6J8C8H1</accession>
<reference evidence="3 4" key="1">
    <citation type="submission" date="2020-06" db="EMBL/GenBank/DDBJ databases">
        <authorList>
            <person name="Li R."/>
            <person name="Bekaert M."/>
        </authorList>
    </citation>
    <scope>NUCLEOTIDE SEQUENCE [LARGE SCALE GENOMIC DNA]</scope>
    <source>
        <strain evidence="4">wild</strain>
    </source>
</reference>
<protein>
    <submittedName>
        <fullName evidence="3">Uncharacterized protein</fullName>
    </submittedName>
</protein>
<evidence type="ECO:0000256" key="1">
    <source>
        <dbReference type="SAM" id="MobiDB-lite"/>
    </source>
</evidence>
<gene>
    <name evidence="3" type="ORF">MCOR_27601</name>
</gene>